<dbReference type="InterPro" id="IPR003439">
    <property type="entry name" value="ABC_transporter-like_ATP-bd"/>
</dbReference>
<dbReference type="Pfam" id="PF00005">
    <property type="entry name" value="ABC_tran"/>
    <property type="match status" value="2"/>
</dbReference>
<dbReference type="SUPFAM" id="SSF52540">
    <property type="entry name" value="P-loop containing nucleoside triphosphate hydrolases"/>
    <property type="match status" value="2"/>
</dbReference>
<dbReference type="InterPro" id="IPR032781">
    <property type="entry name" value="ABC_tran_Xtn"/>
</dbReference>
<dbReference type="InterPro" id="IPR037118">
    <property type="entry name" value="Val-tRNA_synth_C_sf"/>
</dbReference>
<evidence type="ECO:0000256" key="4">
    <source>
        <dbReference type="ARBA" id="ARBA00022763"/>
    </source>
</evidence>
<dbReference type="PROSITE" id="PS50893">
    <property type="entry name" value="ABC_TRANSPORTER_2"/>
    <property type="match status" value="2"/>
</dbReference>
<keyword evidence="4 11" id="KW-0227">DNA damage</keyword>
<dbReference type="Pfam" id="PF16326">
    <property type="entry name" value="ABC_tran_CTD"/>
    <property type="match status" value="1"/>
</dbReference>
<dbReference type="Proteomes" id="UP000032487">
    <property type="component" value="Unassembled WGS sequence"/>
</dbReference>
<keyword evidence="1 11" id="KW-0963">Cytoplasm</keyword>
<feature type="domain" description="ABC transporter" evidence="13">
    <location>
        <begin position="4"/>
        <end position="250"/>
    </location>
</feature>
<evidence type="ECO:0000256" key="5">
    <source>
        <dbReference type="ARBA" id="ARBA00022801"/>
    </source>
</evidence>
<sequence length="636" mass="70339">MTLLKLTNVSLAYGTNPLLDGVSWQIARGERVCIIGRNGTGKSSMLSLVKGSQLPDDGEIWRAPGLKIGELPQELPLADERTVFDVVAEGLSGVGQLLADYHHLSQNIQNEADLDKLMHVQQELEAKDGWRLQQLVDSTLSRLQLPADKTLAELSGGWRRRVLLAQALVSEPDLLLLDEPTNHLDIGAIAWLEEALTGFNGAVLFITHDRAFLQNLATRILELDRGHMIDWNGDYASFLVHKEQQLAAEETANALFDKKLAQEEVWIRQGIKARRTRNEGRVRALKALRAERSERREHQGKANIQVDAAEKSGKQVIVVEHASFAHPGGEPLIRDFSMVLQRGDRIGLLGANGTGKTTLLKLLLGDLQPTSGTVEAGTKLEVAYFDQLRHQLELEKTVIDNVAEGRDFITIDGQNRHVLSYLGDFLFSPQRARTPVKALSGGERARLLLAKLFSKPANLLVLDEPTNDLDVETLELLEEVLLGFQGTVLMVSHDRAFLDNVVTSTLVFEGDGVVREYVGGYQDWLRQGGSVKLLGVAETKEAKEAKVETPQSKPATPNAEPAPAKKKLSYKVQRELEALPGKIDAVEKNIAALQAEIAQPTFYQQTAEHTGETISRLEALQAELDELLERWAELED</sequence>
<comment type="catalytic activity">
    <reaction evidence="9 11">
        <text>ATP + H2O = ADP + phosphate + H(+)</text>
        <dbReference type="Rhea" id="RHEA:13065"/>
        <dbReference type="ChEBI" id="CHEBI:15377"/>
        <dbReference type="ChEBI" id="CHEBI:15378"/>
        <dbReference type="ChEBI" id="CHEBI:30616"/>
        <dbReference type="ChEBI" id="CHEBI:43474"/>
        <dbReference type="ChEBI" id="CHEBI:456216"/>
    </reaction>
</comment>
<dbReference type="InterPro" id="IPR051309">
    <property type="entry name" value="ABCF_ATPase"/>
</dbReference>
<dbReference type="Gene3D" id="1.10.287.380">
    <property type="entry name" value="Valyl-tRNA synthetase, C-terminal domain"/>
    <property type="match status" value="1"/>
</dbReference>
<keyword evidence="11" id="KW-0175">Coiled coil</keyword>
<evidence type="ECO:0000256" key="1">
    <source>
        <dbReference type="ARBA" id="ARBA00022490"/>
    </source>
</evidence>
<feature type="region of interest" description="Disordered" evidence="12">
    <location>
        <begin position="542"/>
        <end position="567"/>
    </location>
</feature>
<feature type="binding site" evidence="11">
    <location>
        <begin position="36"/>
        <end position="43"/>
    </location>
    <ligand>
        <name>ATP</name>
        <dbReference type="ChEBI" id="CHEBI:30616"/>
        <label>1</label>
    </ligand>
</feature>
<reference evidence="14 15" key="1">
    <citation type="submission" date="2015-02" db="EMBL/GenBank/DDBJ databases">
        <title>Draft genome sequence of Pseudomonas stutzeri NT0128 isolated from wheat (Triticum turgidum) rhizosphere.</title>
        <authorList>
            <person name="Tovi N."/>
            <person name="Frenk S."/>
            <person name="Hadar Y."/>
            <person name="Minz D."/>
        </authorList>
    </citation>
    <scope>NUCLEOTIDE SEQUENCE [LARGE SCALE GENOMIC DNA]</scope>
    <source>
        <strain evidence="14 15">NT0128</strain>
    </source>
</reference>
<dbReference type="Pfam" id="PF12848">
    <property type="entry name" value="ABC_tran_Xtn"/>
    <property type="match status" value="1"/>
</dbReference>
<evidence type="ECO:0000256" key="7">
    <source>
        <dbReference type="ARBA" id="ARBA00023125"/>
    </source>
</evidence>
<proteinExistence type="inferred from homology"/>
<dbReference type="AlphaFoldDB" id="A0A0D9AKF9"/>
<protein>
    <recommendedName>
        <fullName evidence="11">ATP-binding protein Uup</fullName>
        <ecNumber evidence="11">3.6.1.-</ecNumber>
    </recommendedName>
</protein>
<dbReference type="PANTHER" id="PTHR42855:SF1">
    <property type="entry name" value="ABC TRANSPORTER DOMAIN-CONTAINING PROTEIN"/>
    <property type="match status" value="1"/>
</dbReference>
<feature type="coiled-coil region" evidence="11">
    <location>
        <begin position="576"/>
        <end position="630"/>
    </location>
</feature>
<comment type="similarity">
    <text evidence="10 11">Belongs to the ABC transporter superfamily. ABCF family. Uup subfamily.</text>
</comment>
<dbReference type="GO" id="GO:0005737">
    <property type="term" value="C:cytoplasm"/>
    <property type="evidence" value="ECO:0007669"/>
    <property type="project" value="UniProtKB-SubCell"/>
</dbReference>
<dbReference type="InterPro" id="IPR003593">
    <property type="entry name" value="AAA+_ATPase"/>
</dbReference>
<keyword evidence="6 11" id="KW-0067">ATP-binding</keyword>
<evidence type="ECO:0000256" key="12">
    <source>
        <dbReference type="SAM" id="MobiDB-lite"/>
    </source>
</evidence>
<evidence type="ECO:0000256" key="3">
    <source>
        <dbReference type="ARBA" id="ARBA00022741"/>
    </source>
</evidence>
<accession>A0A0D9AKF9</accession>
<comment type="caution">
    <text evidence="14">The sequence shown here is derived from an EMBL/GenBank/DDBJ whole genome shotgun (WGS) entry which is preliminary data.</text>
</comment>
<keyword evidence="3 11" id="KW-0547">Nucleotide-binding</keyword>
<evidence type="ECO:0000256" key="2">
    <source>
        <dbReference type="ARBA" id="ARBA00022737"/>
    </source>
</evidence>
<dbReference type="InterPro" id="IPR032524">
    <property type="entry name" value="ABC_tran_C"/>
</dbReference>
<feature type="domain" description="ABC transporter" evidence="13">
    <location>
        <begin position="317"/>
        <end position="536"/>
    </location>
</feature>
<dbReference type="FunFam" id="3.40.50.300:FF:000011">
    <property type="entry name" value="Putative ABC transporter ATP-binding component"/>
    <property type="match status" value="1"/>
</dbReference>
<dbReference type="EMBL" id="JYHV01000021">
    <property type="protein sequence ID" value="KJH81493.1"/>
    <property type="molecule type" value="Genomic_DNA"/>
</dbReference>
<organism evidence="14 15">
    <name type="scientific">Stutzerimonas stutzeri</name>
    <name type="common">Pseudomonas stutzeri</name>
    <dbReference type="NCBI Taxonomy" id="316"/>
    <lineage>
        <taxon>Bacteria</taxon>
        <taxon>Pseudomonadati</taxon>
        <taxon>Pseudomonadota</taxon>
        <taxon>Gammaproteobacteria</taxon>
        <taxon>Pseudomonadales</taxon>
        <taxon>Pseudomonadaceae</taxon>
        <taxon>Stutzerimonas</taxon>
    </lineage>
</organism>
<dbReference type="RefSeq" id="WP_045162652.1">
    <property type="nucleotide sequence ID" value="NZ_JYHV01000021.1"/>
</dbReference>
<dbReference type="CDD" id="cd03221">
    <property type="entry name" value="ABCF_EF-3"/>
    <property type="match status" value="1"/>
</dbReference>
<dbReference type="FunFam" id="3.40.50.300:FF:000309">
    <property type="entry name" value="ABC transporter ATP-binding protein"/>
    <property type="match status" value="1"/>
</dbReference>
<dbReference type="GO" id="GO:0016887">
    <property type="term" value="F:ATP hydrolysis activity"/>
    <property type="evidence" value="ECO:0007669"/>
    <property type="project" value="UniProtKB-UniRule"/>
</dbReference>
<dbReference type="EC" id="3.6.1.-" evidence="11"/>
<dbReference type="InterPro" id="IPR017871">
    <property type="entry name" value="ABC_transporter-like_CS"/>
</dbReference>
<dbReference type="OrthoDB" id="9762051at2"/>
<keyword evidence="8 11" id="KW-0234">DNA repair</keyword>
<gene>
    <name evidence="11" type="primary">uup</name>
    <name evidence="14" type="ORF">UF78_13125</name>
</gene>
<evidence type="ECO:0000313" key="15">
    <source>
        <dbReference type="Proteomes" id="UP000032487"/>
    </source>
</evidence>
<dbReference type="PROSITE" id="PS00211">
    <property type="entry name" value="ABC_TRANSPORTER_1"/>
    <property type="match status" value="2"/>
</dbReference>
<dbReference type="InterPro" id="IPR027417">
    <property type="entry name" value="P-loop_NTPase"/>
</dbReference>
<dbReference type="Gene3D" id="3.40.50.300">
    <property type="entry name" value="P-loop containing nucleotide triphosphate hydrolases"/>
    <property type="match status" value="2"/>
</dbReference>
<evidence type="ECO:0000256" key="11">
    <source>
        <dbReference type="HAMAP-Rule" id="MF_00848"/>
    </source>
</evidence>
<evidence type="ECO:0000313" key="14">
    <source>
        <dbReference type="EMBL" id="KJH81493.1"/>
    </source>
</evidence>
<dbReference type="InterPro" id="IPR043686">
    <property type="entry name" value="Uup"/>
</dbReference>
<keyword evidence="5 11" id="KW-0378">Hydrolase</keyword>
<dbReference type="GO" id="GO:0003677">
    <property type="term" value="F:DNA binding"/>
    <property type="evidence" value="ECO:0007669"/>
    <property type="project" value="UniProtKB-UniRule"/>
</dbReference>
<feature type="binding site" evidence="11">
    <location>
        <begin position="350"/>
        <end position="357"/>
    </location>
    <ligand>
        <name>ATP</name>
        <dbReference type="ChEBI" id="CHEBI:30616"/>
        <label>2</label>
    </ligand>
</feature>
<dbReference type="PATRIC" id="fig|316.101.peg.2203"/>
<dbReference type="GO" id="GO:0005524">
    <property type="term" value="F:ATP binding"/>
    <property type="evidence" value="ECO:0007669"/>
    <property type="project" value="UniProtKB-UniRule"/>
</dbReference>
<dbReference type="SMART" id="SM00382">
    <property type="entry name" value="AAA"/>
    <property type="match status" value="2"/>
</dbReference>
<name>A0A0D9AKF9_STUST</name>
<evidence type="ECO:0000259" key="13">
    <source>
        <dbReference type="PROSITE" id="PS50893"/>
    </source>
</evidence>
<keyword evidence="7 11" id="KW-0238">DNA-binding</keyword>
<evidence type="ECO:0000256" key="6">
    <source>
        <dbReference type="ARBA" id="ARBA00022840"/>
    </source>
</evidence>
<evidence type="ECO:0000256" key="10">
    <source>
        <dbReference type="ARBA" id="ARBA00061478"/>
    </source>
</evidence>
<dbReference type="GO" id="GO:0006281">
    <property type="term" value="P:DNA repair"/>
    <property type="evidence" value="ECO:0007669"/>
    <property type="project" value="UniProtKB-KW"/>
</dbReference>
<dbReference type="PANTHER" id="PTHR42855">
    <property type="entry name" value="ABC TRANSPORTER ATP-BINDING SUBUNIT"/>
    <property type="match status" value="1"/>
</dbReference>
<evidence type="ECO:0000256" key="8">
    <source>
        <dbReference type="ARBA" id="ARBA00023204"/>
    </source>
</evidence>
<dbReference type="HAMAP" id="MF_00848">
    <property type="entry name" value="Uup"/>
    <property type="match status" value="1"/>
</dbReference>
<evidence type="ECO:0000256" key="9">
    <source>
        <dbReference type="ARBA" id="ARBA00049360"/>
    </source>
</evidence>
<dbReference type="GO" id="GO:0043022">
    <property type="term" value="F:ribosome binding"/>
    <property type="evidence" value="ECO:0007669"/>
    <property type="project" value="UniProtKB-UniRule"/>
</dbReference>
<comment type="function">
    <text evidence="11">Probably plays a role in ribosome assembly or function. May be involved in resolution of branched DNA intermediates that result from template switching in postreplication gaps. Binds DNA and has ATPase activity.</text>
</comment>
<comment type="subcellular location">
    <subcellularLocation>
        <location evidence="11">Cytoplasm</location>
    </subcellularLocation>
    <text evidence="11">Associates with ribosomes.</text>
</comment>
<keyword evidence="2 11" id="KW-0677">Repeat</keyword>